<dbReference type="InterPro" id="IPR005158">
    <property type="entry name" value="BTAD"/>
</dbReference>
<dbReference type="Pfam" id="PF00486">
    <property type="entry name" value="Trans_reg_C"/>
    <property type="match status" value="1"/>
</dbReference>
<keyword evidence="3 5" id="KW-0238">DNA-binding</keyword>
<keyword evidence="4" id="KW-0804">Transcription</keyword>
<dbReference type="RefSeq" id="WP_259314588.1">
    <property type="nucleotide sequence ID" value="NZ_CP087164.1"/>
</dbReference>
<dbReference type="Proteomes" id="UP001162834">
    <property type="component" value="Chromosome"/>
</dbReference>
<proteinExistence type="inferred from homology"/>
<dbReference type="SMART" id="SM00862">
    <property type="entry name" value="Trans_reg_C"/>
    <property type="match status" value="1"/>
</dbReference>
<dbReference type="KEGG" id="sbae:DSM104329_01304"/>
<dbReference type="PANTHER" id="PTHR35807">
    <property type="entry name" value="TRANSCRIPTIONAL REGULATOR REDD-RELATED"/>
    <property type="match status" value="1"/>
</dbReference>
<dbReference type="Gene3D" id="1.10.10.10">
    <property type="entry name" value="Winged helix-like DNA-binding domain superfamily/Winged helix DNA-binding domain"/>
    <property type="match status" value="1"/>
</dbReference>
<protein>
    <recommendedName>
        <fullName evidence="7">OmpR/PhoB-type domain-containing protein</fullName>
    </recommendedName>
</protein>
<dbReference type="CDD" id="cd15831">
    <property type="entry name" value="BTAD"/>
    <property type="match status" value="1"/>
</dbReference>
<dbReference type="SUPFAM" id="SSF46894">
    <property type="entry name" value="C-terminal effector domain of the bipartite response regulators"/>
    <property type="match status" value="1"/>
</dbReference>
<dbReference type="GO" id="GO:0006355">
    <property type="term" value="P:regulation of DNA-templated transcription"/>
    <property type="evidence" value="ECO:0007669"/>
    <property type="project" value="InterPro"/>
</dbReference>
<dbReference type="InterPro" id="IPR016032">
    <property type="entry name" value="Sig_transdc_resp-reg_C-effctor"/>
</dbReference>
<dbReference type="InterPro" id="IPR051677">
    <property type="entry name" value="AfsR-DnrI-RedD_regulator"/>
</dbReference>
<dbReference type="Gene3D" id="1.25.40.10">
    <property type="entry name" value="Tetratricopeptide repeat domain"/>
    <property type="match status" value="1"/>
</dbReference>
<dbReference type="EMBL" id="CP087164">
    <property type="protein sequence ID" value="UGS34922.1"/>
    <property type="molecule type" value="Genomic_DNA"/>
</dbReference>
<evidence type="ECO:0000313" key="9">
    <source>
        <dbReference type="Proteomes" id="UP001162834"/>
    </source>
</evidence>
<reference evidence="8" key="1">
    <citation type="journal article" date="2022" name="Int. J. Syst. Evol. Microbiol.">
        <title>Pseudomonas aegrilactucae sp. nov. and Pseudomonas morbosilactucae sp. nov., pathogens causing bacterial rot of lettuce in Japan.</title>
        <authorList>
            <person name="Sawada H."/>
            <person name="Fujikawa T."/>
            <person name="Satou M."/>
        </authorList>
    </citation>
    <scope>NUCLEOTIDE SEQUENCE</scope>
    <source>
        <strain evidence="8">0166_1</strain>
    </source>
</reference>
<name>A0A9E6XUV6_9ACTN</name>
<evidence type="ECO:0000256" key="1">
    <source>
        <dbReference type="ARBA" id="ARBA00005820"/>
    </source>
</evidence>
<feature type="DNA-binding region" description="OmpR/PhoB-type" evidence="5">
    <location>
        <begin position="26"/>
        <end position="124"/>
    </location>
</feature>
<evidence type="ECO:0000256" key="6">
    <source>
        <dbReference type="SAM" id="MobiDB-lite"/>
    </source>
</evidence>
<evidence type="ECO:0000256" key="2">
    <source>
        <dbReference type="ARBA" id="ARBA00023015"/>
    </source>
</evidence>
<dbReference type="SUPFAM" id="SSF48008">
    <property type="entry name" value="GntR ligand-binding domain-like"/>
    <property type="match status" value="1"/>
</dbReference>
<dbReference type="SMART" id="SM00895">
    <property type="entry name" value="FCD"/>
    <property type="match status" value="1"/>
</dbReference>
<keyword evidence="9" id="KW-1185">Reference proteome</keyword>
<dbReference type="InterPro" id="IPR011990">
    <property type="entry name" value="TPR-like_helical_dom_sf"/>
</dbReference>
<dbReference type="PROSITE" id="PS51755">
    <property type="entry name" value="OMPR_PHOB"/>
    <property type="match status" value="1"/>
</dbReference>
<dbReference type="PANTHER" id="PTHR35807:SF1">
    <property type="entry name" value="TRANSCRIPTIONAL REGULATOR REDD"/>
    <property type="match status" value="1"/>
</dbReference>
<dbReference type="SMART" id="SM01043">
    <property type="entry name" value="BTAD"/>
    <property type="match status" value="1"/>
</dbReference>
<evidence type="ECO:0000256" key="3">
    <source>
        <dbReference type="ARBA" id="ARBA00023125"/>
    </source>
</evidence>
<organism evidence="8 9">
    <name type="scientific">Capillimicrobium parvum</name>
    <dbReference type="NCBI Taxonomy" id="2884022"/>
    <lineage>
        <taxon>Bacteria</taxon>
        <taxon>Bacillati</taxon>
        <taxon>Actinomycetota</taxon>
        <taxon>Thermoleophilia</taxon>
        <taxon>Solirubrobacterales</taxon>
        <taxon>Capillimicrobiaceae</taxon>
        <taxon>Capillimicrobium</taxon>
    </lineage>
</organism>
<dbReference type="SUPFAM" id="SSF48452">
    <property type="entry name" value="TPR-like"/>
    <property type="match status" value="1"/>
</dbReference>
<gene>
    <name evidence="8" type="ORF">DSM104329_01304</name>
</gene>
<comment type="similarity">
    <text evidence="1">Belongs to the AfsR/DnrI/RedD regulatory family.</text>
</comment>
<dbReference type="GO" id="GO:0003677">
    <property type="term" value="F:DNA binding"/>
    <property type="evidence" value="ECO:0007669"/>
    <property type="project" value="UniProtKB-UniRule"/>
</dbReference>
<feature type="domain" description="OmpR/PhoB-type" evidence="7">
    <location>
        <begin position="26"/>
        <end position="124"/>
    </location>
</feature>
<keyword evidence="2" id="KW-0805">Transcription regulation</keyword>
<sequence>MTLSAIRTAQAPPAESGPPPGRLAAATSVDLASHRTEFRILGPLDVLQRGASVATGGNQRRALLARLLLEPNRTVPVDVLVDALWGEDVPSTAVKMVHIYVSQLRKVLPSDVLRTRPPGYALEVAPEAVDLLHFKRLRAEARTALAEGDAAAAADRLRAALALWRGPALAEFSQPFAVVEAAHIEELRLATVEDRIEAELALGQHGDVVGELRSLVLSHPLRQRLCGQLMLALYRAGRHAEALTVYREFRRGLQDELGIDPPAALSELEYQILNQDPALEIAPVEAPARERYSAARPARPLPAPAPECLVGREEELARLERALSAAAAGRGTAMLIAGPAGIGKTRLAAELAERARARGATVLTGRCIDLLGAALPYVPLIEALRPLRDSAKIDGLHELRRLVPATSEAPSAVPAERHAGESRLQLFEEITVLLGRLSATAPVVLVIEDLHWADGSTLDLLTFLAHAVRDRPIMLLASWRSDTVQAHDSATRLWTELRRAGLVEAIELGPLSDDELETLLARNSDSPVPAEVTQGVCARAQGNPFFAQELLAAALRGEQTLPRLLRDVLLTGFVRLDATSRSVLRAAAAVRRQASHALLSAALDLPDRVVIEALRQAVDHDLMVPDRASGTYRFRHALLAEAAYATLLPGEREEVHERLANALSEKPALAACRRTVAAEMSEHWIAAGRPVEALTASLRAAQEAEAVSGLSEALRHLERVLDLWEDVPHAEQVAGVALPAVLDWMTQLAGAARCCYDIDARSLAGVLRAAGDTADAPTVAAQIDVTTEAAAQTLDALARGGLLERAGDGVFRRARLAMSEARELYPLVLVLETIAVRQAPPFDEGAIAVLRSANQRLRAARHDPSAAILADDDFHMQLTARCGNEPLLDALRPLKKALLRYEQTYMLDPARIERSAAQHDGIVEALERQDHLEAAQRLRRNITGGLPDLRQALEG</sequence>
<dbReference type="GO" id="GO:0000160">
    <property type="term" value="P:phosphorelay signal transduction system"/>
    <property type="evidence" value="ECO:0007669"/>
    <property type="project" value="InterPro"/>
</dbReference>
<dbReference type="Gene3D" id="1.20.120.530">
    <property type="entry name" value="GntR ligand-binding domain-like"/>
    <property type="match status" value="1"/>
</dbReference>
<evidence type="ECO:0000256" key="5">
    <source>
        <dbReference type="PROSITE-ProRule" id="PRU01091"/>
    </source>
</evidence>
<evidence type="ECO:0000313" key="8">
    <source>
        <dbReference type="EMBL" id="UGS34922.1"/>
    </source>
</evidence>
<dbReference type="AlphaFoldDB" id="A0A9E6XUV6"/>
<dbReference type="InterPro" id="IPR027417">
    <property type="entry name" value="P-loop_NTPase"/>
</dbReference>
<dbReference type="InterPro" id="IPR011711">
    <property type="entry name" value="GntR_C"/>
</dbReference>
<dbReference type="SUPFAM" id="SSF52540">
    <property type="entry name" value="P-loop containing nucleoside triphosphate hydrolases"/>
    <property type="match status" value="1"/>
</dbReference>
<dbReference type="InterPro" id="IPR041664">
    <property type="entry name" value="AAA_16"/>
</dbReference>
<dbReference type="InterPro" id="IPR036388">
    <property type="entry name" value="WH-like_DNA-bd_sf"/>
</dbReference>
<evidence type="ECO:0000256" key="4">
    <source>
        <dbReference type="ARBA" id="ARBA00023163"/>
    </source>
</evidence>
<evidence type="ECO:0000259" key="7">
    <source>
        <dbReference type="PROSITE" id="PS51755"/>
    </source>
</evidence>
<accession>A0A9E6XUV6</accession>
<dbReference type="Pfam" id="PF13191">
    <property type="entry name" value="AAA_16"/>
    <property type="match status" value="1"/>
</dbReference>
<feature type="region of interest" description="Disordered" evidence="6">
    <location>
        <begin position="1"/>
        <end position="22"/>
    </location>
</feature>
<dbReference type="Pfam" id="PF07729">
    <property type="entry name" value="FCD"/>
    <property type="match status" value="1"/>
</dbReference>
<dbReference type="Gene3D" id="3.40.50.300">
    <property type="entry name" value="P-loop containing nucleotide triphosphate hydrolases"/>
    <property type="match status" value="1"/>
</dbReference>
<dbReference type="InterPro" id="IPR008920">
    <property type="entry name" value="TF_FadR/GntR_C"/>
</dbReference>
<dbReference type="Pfam" id="PF03704">
    <property type="entry name" value="BTAD"/>
    <property type="match status" value="1"/>
</dbReference>
<dbReference type="InterPro" id="IPR001867">
    <property type="entry name" value="OmpR/PhoB-type_DNA-bd"/>
</dbReference>